<dbReference type="PROSITE" id="PS51419">
    <property type="entry name" value="RAB"/>
    <property type="match status" value="1"/>
</dbReference>
<keyword evidence="2" id="KW-0342">GTP-binding</keyword>
<dbReference type="SMART" id="SM00173">
    <property type="entry name" value="RAS"/>
    <property type="match status" value="1"/>
</dbReference>
<dbReference type="AlphaFoldDB" id="A0A9D4N135"/>
<dbReference type="GO" id="GO:0003924">
    <property type="term" value="F:GTPase activity"/>
    <property type="evidence" value="ECO:0007669"/>
    <property type="project" value="InterPro"/>
</dbReference>
<dbReference type="SUPFAM" id="SSF52540">
    <property type="entry name" value="P-loop containing nucleoside triphosphate hydrolases"/>
    <property type="match status" value="1"/>
</dbReference>
<evidence type="ECO:0000313" key="5">
    <source>
        <dbReference type="Proteomes" id="UP000828390"/>
    </source>
</evidence>
<dbReference type="SMART" id="SM00175">
    <property type="entry name" value="RAB"/>
    <property type="match status" value="1"/>
</dbReference>
<comment type="caution">
    <text evidence="3">The sequence shown here is derived from an EMBL/GenBank/DDBJ whole genome shotgun (WGS) entry which is preliminary data.</text>
</comment>
<dbReference type="GO" id="GO:0016020">
    <property type="term" value="C:membrane"/>
    <property type="evidence" value="ECO:0007669"/>
    <property type="project" value="InterPro"/>
</dbReference>
<dbReference type="Proteomes" id="UP000828390">
    <property type="component" value="Unassembled WGS sequence"/>
</dbReference>
<reference evidence="3" key="1">
    <citation type="journal article" date="2019" name="bioRxiv">
        <title>The Genome of the Zebra Mussel, Dreissena polymorpha: A Resource for Invasive Species Research.</title>
        <authorList>
            <person name="McCartney M.A."/>
            <person name="Auch B."/>
            <person name="Kono T."/>
            <person name="Mallez S."/>
            <person name="Zhang Y."/>
            <person name="Obille A."/>
            <person name="Becker A."/>
            <person name="Abrahante J.E."/>
            <person name="Garbe J."/>
            <person name="Badalamenti J.P."/>
            <person name="Herman A."/>
            <person name="Mangelson H."/>
            <person name="Liachko I."/>
            <person name="Sullivan S."/>
            <person name="Sone E.D."/>
            <person name="Koren S."/>
            <person name="Silverstein K.A.T."/>
            <person name="Beckman K.B."/>
            <person name="Gohl D.M."/>
        </authorList>
    </citation>
    <scope>NUCLEOTIDE SEQUENCE</scope>
    <source>
        <strain evidence="3">Duluth1</strain>
        <tissue evidence="3">Whole animal</tissue>
    </source>
</reference>
<sequence>MGSKFVGKTTIAEWVVKKRKTTELQSTKSQQHTIMLEDVNVIVDTAIPALVKMNIRRADAFILVYAVNDSDSFEYIRLLREEIVKKYTADFPIVVVGNKKDIFERNVHPVVADCLVTIEWEHPHVEVSAKKGDGDLMAIFEELFLHPALI</sequence>
<keyword evidence="5" id="KW-1185">Reference proteome</keyword>
<evidence type="ECO:0000313" key="4">
    <source>
        <dbReference type="EMBL" id="KAH3893425.1"/>
    </source>
</evidence>
<dbReference type="GO" id="GO:0007165">
    <property type="term" value="P:signal transduction"/>
    <property type="evidence" value="ECO:0007669"/>
    <property type="project" value="InterPro"/>
</dbReference>
<dbReference type="PANTHER" id="PTHR24070">
    <property type="entry name" value="RAS, DI-RAS, AND RHEB FAMILY MEMBERS OF SMALL GTPASE SUPERFAMILY"/>
    <property type="match status" value="1"/>
</dbReference>
<accession>A0A9D4N135</accession>
<evidence type="ECO:0000256" key="2">
    <source>
        <dbReference type="ARBA" id="ARBA00023134"/>
    </source>
</evidence>
<proteinExistence type="predicted"/>
<dbReference type="Gene3D" id="3.40.50.300">
    <property type="entry name" value="P-loop containing nucleotide triphosphate hydrolases"/>
    <property type="match status" value="1"/>
</dbReference>
<protein>
    <submittedName>
        <fullName evidence="3">Uncharacterized protein</fullName>
    </submittedName>
</protein>
<name>A0A9D4N135_DREPO</name>
<dbReference type="InterPro" id="IPR027417">
    <property type="entry name" value="P-loop_NTPase"/>
</dbReference>
<reference evidence="3" key="2">
    <citation type="submission" date="2020-11" db="EMBL/GenBank/DDBJ databases">
        <authorList>
            <person name="McCartney M.A."/>
            <person name="Auch B."/>
            <person name="Kono T."/>
            <person name="Mallez S."/>
            <person name="Becker A."/>
            <person name="Gohl D.M."/>
            <person name="Silverstein K.A.T."/>
            <person name="Koren S."/>
            <person name="Bechman K.B."/>
            <person name="Herman A."/>
            <person name="Abrahante J.E."/>
            <person name="Garbe J."/>
        </authorList>
    </citation>
    <scope>NUCLEOTIDE SEQUENCE</scope>
    <source>
        <strain evidence="3">Duluth1</strain>
        <tissue evidence="3">Whole animal</tissue>
    </source>
</reference>
<dbReference type="InterPro" id="IPR020849">
    <property type="entry name" value="Small_GTPase_Ras-type"/>
</dbReference>
<keyword evidence="1" id="KW-0547">Nucleotide-binding</keyword>
<evidence type="ECO:0000256" key="1">
    <source>
        <dbReference type="ARBA" id="ARBA00022741"/>
    </source>
</evidence>
<evidence type="ECO:0000313" key="3">
    <source>
        <dbReference type="EMBL" id="KAH3885923.1"/>
    </source>
</evidence>
<dbReference type="GO" id="GO:0005525">
    <property type="term" value="F:GTP binding"/>
    <property type="evidence" value="ECO:0007669"/>
    <property type="project" value="UniProtKB-KW"/>
</dbReference>
<dbReference type="OrthoDB" id="265044at2759"/>
<dbReference type="InterPro" id="IPR001806">
    <property type="entry name" value="Small_GTPase"/>
</dbReference>
<dbReference type="EMBL" id="JAIWYP010000001">
    <property type="protein sequence ID" value="KAH3885923.1"/>
    <property type="molecule type" value="Genomic_DNA"/>
</dbReference>
<dbReference type="Pfam" id="PF00071">
    <property type="entry name" value="Ras"/>
    <property type="match status" value="1"/>
</dbReference>
<dbReference type="EMBL" id="JAIWYP010000001">
    <property type="protein sequence ID" value="KAH3893425.1"/>
    <property type="molecule type" value="Genomic_DNA"/>
</dbReference>
<gene>
    <name evidence="3" type="ORF">DPMN_009920</name>
    <name evidence="4" type="ORF">DPMN_017572</name>
</gene>
<organism evidence="3 5">
    <name type="scientific">Dreissena polymorpha</name>
    <name type="common">Zebra mussel</name>
    <name type="synonym">Mytilus polymorpha</name>
    <dbReference type="NCBI Taxonomy" id="45954"/>
    <lineage>
        <taxon>Eukaryota</taxon>
        <taxon>Metazoa</taxon>
        <taxon>Spiralia</taxon>
        <taxon>Lophotrochozoa</taxon>
        <taxon>Mollusca</taxon>
        <taxon>Bivalvia</taxon>
        <taxon>Autobranchia</taxon>
        <taxon>Heteroconchia</taxon>
        <taxon>Euheterodonta</taxon>
        <taxon>Imparidentia</taxon>
        <taxon>Neoheterodontei</taxon>
        <taxon>Myida</taxon>
        <taxon>Dreissenoidea</taxon>
        <taxon>Dreissenidae</taxon>
        <taxon>Dreissena</taxon>
    </lineage>
</organism>